<protein>
    <submittedName>
        <fullName evidence="4">Uncharacterized protein</fullName>
    </submittedName>
</protein>
<dbReference type="PROSITE" id="PS50297">
    <property type="entry name" value="ANK_REP_REGION"/>
    <property type="match status" value="3"/>
</dbReference>
<keyword evidence="5" id="KW-1185">Reference proteome</keyword>
<feature type="repeat" description="ANK" evidence="3">
    <location>
        <begin position="102"/>
        <end position="129"/>
    </location>
</feature>
<sequence length="570" mass="62732">HELLLQSIQNKMALEMTAKALHIATFNLCPPSIQNATQLMQVAAKQRDFDMCKLLLAHGTNINCTDAAKHTILHNAVKSDDFELVWFLLKHGADVNGAVNVTSLTPLHQAIMSGNAAMVELLLHAGAAIGPACALRVDPCEVKHCDHETALHSAYVWNQPDIAMMLLTAGADVNDNRGAYPQHSILSACVGYLKRDENRLTHVQALLEHGAVESIQWKNKLGISAMMYAVKRKLHAIVELFAHYLDTSQKPIEDKAWLLQCAVDYKDRRMVEILGGDAAKLLPKDAEMMEEAQYDAIGDHIALAKDMVLNFEATEDHTSPNDYHQAALISMMDNEAWLHDIRATGQITAISADVDEQVDISNEQEHTLVEAGDDGTMVVTSDESISHSPTLQVGSIYDTYFRETQVAVAQLEEPLRTEVETEEHQINEEAPSIKLDDPTEVDVGSKNAIDNSEANEDTKRAIAIVPIFDSYFTEAASVEANLVESTQTQDKVQMLNEEVQEEPILATDHGLVDAGDDGTMVVTKPEGPKMPLEVAPIYDSYFNSPSRSANGDGITFDEIDIDEDENESLV</sequence>
<dbReference type="SUPFAM" id="SSF48403">
    <property type="entry name" value="Ankyrin repeat"/>
    <property type="match status" value="1"/>
</dbReference>
<dbReference type="Pfam" id="PF00023">
    <property type="entry name" value="Ank"/>
    <property type="match status" value="1"/>
</dbReference>
<organism evidence="4 5">
    <name type="scientific">Thraustotheca clavata</name>
    <dbReference type="NCBI Taxonomy" id="74557"/>
    <lineage>
        <taxon>Eukaryota</taxon>
        <taxon>Sar</taxon>
        <taxon>Stramenopiles</taxon>
        <taxon>Oomycota</taxon>
        <taxon>Saprolegniomycetes</taxon>
        <taxon>Saprolegniales</taxon>
        <taxon>Achlyaceae</taxon>
        <taxon>Thraustotheca</taxon>
    </lineage>
</organism>
<evidence type="ECO:0000256" key="1">
    <source>
        <dbReference type="ARBA" id="ARBA00022737"/>
    </source>
</evidence>
<dbReference type="InterPro" id="IPR036770">
    <property type="entry name" value="Ankyrin_rpt-contain_sf"/>
</dbReference>
<reference evidence="4 5" key="1">
    <citation type="journal article" date="2014" name="Genome Biol. Evol.">
        <title>The secreted proteins of Achlya hypogyna and Thraustotheca clavata identify the ancestral oomycete secretome and reveal gene acquisitions by horizontal gene transfer.</title>
        <authorList>
            <person name="Misner I."/>
            <person name="Blouin N."/>
            <person name="Leonard G."/>
            <person name="Richards T.A."/>
            <person name="Lane C.E."/>
        </authorList>
    </citation>
    <scope>NUCLEOTIDE SEQUENCE [LARGE SCALE GENOMIC DNA]</scope>
    <source>
        <strain evidence="4 5">ATCC 34112</strain>
    </source>
</reference>
<evidence type="ECO:0000313" key="4">
    <source>
        <dbReference type="EMBL" id="OQR92469.1"/>
    </source>
</evidence>
<dbReference type="EMBL" id="JNBS01002325">
    <property type="protein sequence ID" value="OQR92469.1"/>
    <property type="molecule type" value="Genomic_DNA"/>
</dbReference>
<evidence type="ECO:0000313" key="5">
    <source>
        <dbReference type="Proteomes" id="UP000243217"/>
    </source>
</evidence>
<evidence type="ECO:0000256" key="3">
    <source>
        <dbReference type="PROSITE-ProRule" id="PRU00023"/>
    </source>
</evidence>
<comment type="caution">
    <text evidence="4">The sequence shown here is derived from an EMBL/GenBank/DDBJ whole genome shotgun (WGS) entry which is preliminary data.</text>
</comment>
<keyword evidence="1" id="KW-0677">Repeat</keyword>
<feature type="non-terminal residue" evidence="4">
    <location>
        <position position="1"/>
    </location>
</feature>
<dbReference type="Proteomes" id="UP000243217">
    <property type="component" value="Unassembled WGS sequence"/>
</dbReference>
<gene>
    <name evidence="4" type="ORF">THRCLA_08693</name>
</gene>
<proteinExistence type="predicted"/>
<dbReference type="OrthoDB" id="4772757at2759"/>
<evidence type="ECO:0000256" key="2">
    <source>
        <dbReference type="ARBA" id="ARBA00023043"/>
    </source>
</evidence>
<dbReference type="Gene3D" id="1.25.40.20">
    <property type="entry name" value="Ankyrin repeat-containing domain"/>
    <property type="match status" value="2"/>
</dbReference>
<dbReference type="PROSITE" id="PS50088">
    <property type="entry name" value="ANK_REPEAT"/>
    <property type="match status" value="3"/>
</dbReference>
<keyword evidence="2 3" id="KW-0040">ANK repeat</keyword>
<name>A0A1V9Z384_9STRA</name>
<dbReference type="SMART" id="SM00248">
    <property type="entry name" value="ANK"/>
    <property type="match status" value="5"/>
</dbReference>
<dbReference type="Pfam" id="PF12796">
    <property type="entry name" value="Ank_2"/>
    <property type="match status" value="1"/>
</dbReference>
<dbReference type="InterPro" id="IPR002110">
    <property type="entry name" value="Ankyrin_rpt"/>
</dbReference>
<accession>A0A1V9Z384</accession>
<dbReference type="STRING" id="74557.A0A1V9Z384"/>
<dbReference type="AlphaFoldDB" id="A0A1V9Z384"/>
<dbReference type="PANTHER" id="PTHR24161">
    <property type="entry name" value="ANK_REP_REGION DOMAIN-CONTAINING PROTEIN-RELATED"/>
    <property type="match status" value="1"/>
</dbReference>
<feature type="repeat" description="ANK" evidence="3">
    <location>
        <begin position="68"/>
        <end position="100"/>
    </location>
</feature>
<feature type="repeat" description="ANK" evidence="3">
    <location>
        <begin position="146"/>
        <end position="178"/>
    </location>
</feature>
<dbReference type="PANTHER" id="PTHR24161:SF124">
    <property type="entry name" value="TRANSIENT RECEPTOR POTENTIAL CHANNEL PYREXIA"/>
    <property type="match status" value="1"/>
</dbReference>